<evidence type="ECO:0000313" key="2">
    <source>
        <dbReference type="EMBL" id="MUI14199.1"/>
    </source>
</evidence>
<accession>A0A6I3XC92</accession>
<sequence length="388" mass="41821">MRTLLLLAAACLAGCTLPYRPPQFLEADARFPGLIDFTARAPDRKADVLLVHGICTHDAAWAKATVGTLAAQLAANVTPVPQGQTQRLAGPAIEIVPIDVGTPHGRIRFTSLIWSPLTTPLKQQLCYDQTDKSPICTGAPPFTAVRAKLNAKVKDWLLDDCLPDALVYQGAARDQIQLRMREAILAATEEADPTAPLVVISESLGSKILFDTLLRMAEEPAASRAAQVAAREMRRAVWLVMAANQLPLLHLADQPLDEAARAPSGAEAGTATEKRTVMQAPSPDSLQRLLQKRRVPLANPLANPLAIPRAVPTLMLVAFSDPSDVLSYTLPPERYREAGAGVFNVLVSNAPTYFGLFQDPVRGHTEYLSNPDIGSLIACGRPRSALCR</sequence>
<feature type="region of interest" description="Disordered" evidence="1">
    <location>
        <begin position="260"/>
        <end position="282"/>
    </location>
</feature>
<organism evidence="2 3">
    <name type="scientific">Pseudoduganella dura</name>
    <dbReference type="NCBI Taxonomy" id="321982"/>
    <lineage>
        <taxon>Bacteria</taxon>
        <taxon>Pseudomonadati</taxon>
        <taxon>Pseudomonadota</taxon>
        <taxon>Betaproteobacteria</taxon>
        <taxon>Burkholderiales</taxon>
        <taxon>Oxalobacteraceae</taxon>
        <taxon>Telluria group</taxon>
        <taxon>Pseudoduganella</taxon>
    </lineage>
</organism>
<gene>
    <name evidence="2" type="ORF">GJV26_17290</name>
</gene>
<reference evidence="2 3" key="1">
    <citation type="submission" date="2019-11" db="EMBL/GenBank/DDBJ databases">
        <title>Draft Genome Sequences of Six Type Strains of the Genus Massilia.</title>
        <authorList>
            <person name="Miess H."/>
            <person name="Frediansyah A."/>
            <person name="Goeker M."/>
            <person name="Gross H."/>
        </authorList>
    </citation>
    <scope>NUCLEOTIDE SEQUENCE [LARGE SCALE GENOMIC DNA]</scope>
    <source>
        <strain evidence="2 3">DSM 17513</strain>
    </source>
</reference>
<dbReference type="EMBL" id="WNWM01000002">
    <property type="protein sequence ID" value="MUI14199.1"/>
    <property type="molecule type" value="Genomic_DNA"/>
</dbReference>
<dbReference type="OrthoDB" id="8477673at2"/>
<dbReference type="AlphaFoldDB" id="A0A6I3XC92"/>
<dbReference type="RefSeq" id="WP_155709920.1">
    <property type="nucleotide sequence ID" value="NZ_BMWU01000002.1"/>
</dbReference>
<evidence type="ECO:0000313" key="3">
    <source>
        <dbReference type="Proteomes" id="UP000431684"/>
    </source>
</evidence>
<dbReference type="Proteomes" id="UP000431684">
    <property type="component" value="Unassembled WGS sequence"/>
</dbReference>
<name>A0A6I3XC92_9BURK</name>
<comment type="caution">
    <text evidence="2">The sequence shown here is derived from an EMBL/GenBank/DDBJ whole genome shotgun (WGS) entry which is preliminary data.</text>
</comment>
<proteinExistence type="predicted"/>
<protein>
    <submittedName>
        <fullName evidence="2">Uncharacterized protein</fullName>
    </submittedName>
</protein>
<evidence type="ECO:0000256" key="1">
    <source>
        <dbReference type="SAM" id="MobiDB-lite"/>
    </source>
</evidence>
<keyword evidence="3" id="KW-1185">Reference proteome</keyword>